<sequence>MAVTDSVDAGVGPALVETIQDIEAGDLLVVNGDTRTWDVTDVVERAIEDPTDDRESKRVLRLNSRSAVFGLELVRYPDHHEVSLYALESPDWTEDGRAFDVDDVEVLDQRVPWVVVSGGKAEKYHFPDPQAAAYGEAAPACGAGNQGSTYRITRCNAVVPAYSGCKDCLRHAKPVTLQAVRCPDCRKHICQGVLQRVEAAAIDGLSITCPQCGFDSIVDAELAGEFADID</sequence>
<accession>A0A0M9AGA1</accession>
<dbReference type="AlphaFoldDB" id="A0A0M9AGA1"/>
<name>A0A0M9AGA1_9EURY</name>
<evidence type="ECO:0000313" key="2">
    <source>
        <dbReference type="Proteomes" id="UP000037729"/>
    </source>
</evidence>
<reference evidence="1 2" key="1">
    <citation type="submission" date="2015-08" db="EMBL/GenBank/DDBJ databases">
        <title>Genomes of Isolates from Cabo Rojo, PR.</title>
        <authorList>
            <person name="Sanchez-Nieves R.L."/>
            <person name="Montalvo-Rodriguez R."/>
        </authorList>
    </citation>
    <scope>NUCLEOTIDE SEQUENCE [LARGE SCALE GENOMIC DNA]</scope>
    <source>
        <strain evidence="1 2">SL3</strain>
    </source>
</reference>
<gene>
    <name evidence="1" type="ORF">AMS69_18700</name>
</gene>
<keyword evidence="2" id="KW-1185">Reference proteome</keyword>
<organism evidence="1 2">
    <name type="scientific">Haloarcula rubripromontorii</name>
    <dbReference type="NCBI Taxonomy" id="1705562"/>
    <lineage>
        <taxon>Archaea</taxon>
        <taxon>Methanobacteriati</taxon>
        <taxon>Methanobacteriota</taxon>
        <taxon>Stenosarchaea group</taxon>
        <taxon>Halobacteria</taxon>
        <taxon>Halobacteriales</taxon>
        <taxon>Haloarculaceae</taxon>
        <taxon>Haloarcula</taxon>
    </lineage>
</organism>
<dbReference type="RefSeq" id="WP_053969546.1">
    <property type="nucleotide sequence ID" value="NZ_LIUF01000011.1"/>
</dbReference>
<dbReference type="Proteomes" id="UP000037729">
    <property type="component" value="Unassembled WGS sequence"/>
</dbReference>
<dbReference type="OrthoDB" id="221780at2157"/>
<evidence type="ECO:0000313" key="1">
    <source>
        <dbReference type="EMBL" id="KOX91409.1"/>
    </source>
</evidence>
<protein>
    <submittedName>
        <fullName evidence="1">Uncharacterized protein</fullName>
    </submittedName>
</protein>
<comment type="caution">
    <text evidence="1">The sequence shown here is derived from an EMBL/GenBank/DDBJ whole genome shotgun (WGS) entry which is preliminary data.</text>
</comment>
<proteinExistence type="predicted"/>
<dbReference type="EMBL" id="LIUF01000011">
    <property type="protein sequence ID" value="KOX91409.1"/>
    <property type="molecule type" value="Genomic_DNA"/>
</dbReference>
<dbReference type="PATRIC" id="fig|1705562.3.peg.44"/>